<dbReference type="Proteomes" id="UP000500767">
    <property type="component" value="Chromosome"/>
</dbReference>
<sequence length="141" mass="15818">MMVLAARPPARADHSQRDAVQPMEHTARADTVLAALFSRLDEDRNEPASVKSLAQEFGEQAVHCVAHTLERRHDALVQSSASMLRTLVQLWAASGLAPDEIWIELHKREQLGSLLMQLNQAQSQAPRRLLKPWRVDSTKLP</sequence>
<dbReference type="EMBL" id="CP053708">
    <property type="protein sequence ID" value="QKE91369.1"/>
    <property type="molecule type" value="Genomic_DNA"/>
</dbReference>
<reference evidence="2 3" key="1">
    <citation type="journal article" date="2014" name="World J. Microbiol. Biotechnol.">
        <title>Biodiversity and physiological characteristics of Antarctic and Arctic lichens-associated bacteria.</title>
        <authorList>
            <person name="Lee Y.M."/>
            <person name="Kim E.H."/>
            <person name="Lee H.K."/>
            <person name="Hong S.G."/>
        </authorList>
    </citation>
    <scope>NUCLEOTIDE SEQUENCE [LARGE SCALE GENOMIC DNA]</scope>
    <source>
        <strain evidence="2 3">PAMC 26569</strain>
    </source>
</reference>
<dbReference type="RefSeq" id="WP_171833107.1">
    <property type="nucleotide sequence ID" value="NZ_CP053708.1"/>
</dbReference>
<evidence type="ECO:0000313" key="3">
    <source>
        <dbReference type="Proteomes" id="UP000500767"/>
    </source>
</evidence>
<evidence type="ECO:0000313" key="2">
    <source>
        <dbReference type="EMBL" id="QKE91369.1"/>
    </source>
</evidence>
<protein>
    <submittedName>
        <fullName evidence="2">Uncharacterized protein</fullName>
    </submittedName>
</protein>
<accession>A0A6M8HS66</accession>
<name>A0A6M8HS66_9PROT</name>
<proteinExistence type="predicted"/>
<gene>
    <name evidence="2" type="ORF">HN018_16130</name>
</gene>
<dbReference type="KEGG" id="lck:HN018_16130"/>
<feature type="region of interest" description="Disordered" evidence="1">
    <location>
        <begin position="1"/>
        <end position="22"/>
    </location>
</feature>
<organism evidence="2 3">
    <name type="scientific">Lichenicola cladoniae</name>
    <dbReference type="NCBI Taxonomy" id="1484109"/>
    <lineage>
        <taxon>Bacteria</taxon>
        <taxon>Pseudomonadati</taxon>
        <taxon>Pseudomonadota</taxon>
        <taxon>Alphaproteobacteria</taxon>
        <taxon>Acetobacterales</taxon>
        <taxon>Acetobacteraceae</taxon>
        <taxon>Lichenicola</taxon>
    </lineage>
</organism>
<keyword evidence="3" id="KW-1185">Reference proteome</keyword>
<dbReference type="AlphaFoldDB" id="A0A6M8HS66"/>
<evidence type="ECO:0000256" key="1">
    <source>
        <dbReference type="SAM" id="MobiDB-lite"/>
    </source>
</evidence>